<comment type="similarity">
    <text evidence="1">Belongs to the UPF0065 (bug) family.</text>
</comment>
<dbReference type="InterPro" id="IPR005064">
    <property type="entry name" value="BUG"/>
</dbReference>
<name>A0A0E3BI14_9BURK</name>
<gene>
    <name evidence="2" type="ORF">P245_05715</name>
</gene>
<dbReference type="PANTHER" id="PTHR42928:SF5">
    <property type="entry name" value="BLR1237 PROTEIN"/>
    <property type="match status" value="1"/>
</dbReference>
<comment type="caution">
    <text evidence="2">The sequence shown here is derived from an EMBL/GenBank/DDBJ whole genome shotgun (WGS) entry which is preliminary data.</text>
</comment>
<evidence type="ECO:0008006" key="4">
    <source>
        <dbReference type="Google" id="ProtNLM"/>
    </source>
</evidence>
<dbReference type="Gene3D" id="3.40.190.150">
    <property type="entry name" value="Bordetella uptake gene, domain 1"/>
    <property type="match status" value="1"/>
</dbReference>
<protein>
    <recommendedName>
        <fullName evidence="4">Tripartite tricarboxylate transporter family receptor</fullName>
    </recommendedName>
</protein>
<dbReference type="PANTHER" id="PTHR42928">
    <property type="entry name" value="TRICARBOXYLATE-BINDING PROTEIN"/>
    <property type="match status" value="1"/>
</dbReference>
<sequence length="132" mass="14640">MQAVVAGEVDFSFDSFTSVEMIRAGKVKALAVLLPQRVPTFAQLPTLRELGIAGMDFNSWSGLLAPKGTPQDIVGYLAQQMDKIMQMPDVLARLAGYNYMPRRSTPQEFGRLIAADHERWKRIVKETGITLG</sequence>
<dbReference type="Pfam" id="PF03401">
    <property type="entry name" value="TctC"/>
    <property type="match status" value="1"/>
</dbReference>
<proteinExistence type="inferred from homology"/>
<accession>A0A0E3BI14</accession>
<reference evidence="2 3" key="1">
    <citation type="submission" date="2013-09" db="EMBL/GenBank/DDBJ databases">
        <title>High correlation between genotypes and phenotypes of environmental bacteria Comamonas testosteroni strains.</title>
        <authorList>
            <person name="Liu L."/>
            <person name="Zhu W."/>
            <person name="Xia X."/>
            <person name="Xu B."/>
            <person name="Luo M."/>
            <person name="Wang G."/>
        </authorList>
    </citation>
    <scope>NUCLEOTIDE SEQUENCE [LARGE SCALE GENOMIC DNA]</scope>
    <source>
        <strain evidence="2 3">JL14</strain>
    </source>
</reference>
<dbReference type="EMBL" id="AWTN01000046">
    <property type="protein sequence ID" value="KGG96458.1"/>
    <property type="molecule type" value="Genomic_DNA"/>
</dbReference>
<organism evidence="2 3">
    <name type="scientific">Comamonas thiooxydans</name>
    <dbReference type="NCBI Taxonomy" id="363952"/>
    <lineage>
        <taxon>Bacteria</taxon>
        <taxon>Pseudomonadati</taxon>
        <taxon>Pseudomonadota</taxon>
        <taxon>Betaproteobacteria</taxon>
        <taxon>Burkholderiales</taxon>
        <taxon>Comamonadaceae</taxon>
        <taxon>Comamonas</taxon>
    </lineage>
</organism>
<dbReference type="AlphaFoldDB" id="A0A0E3BI14"/>
<dbReference type="Gene3D" id="3.40.190.10">
    <property type="entry name" value="Periplasmic binding protein-like II"/>
    <property type="match status" value="1"/>
</dbReference>
<dbReference type="InterPro" id="IPR042100">
    <property type="entry name" value="Bug_dom1"/>
</dbReference>
<evidence type="ECO:0000313" key="2">
    <source>
        <dbReference type="EMBL" id="KGG96458.1"/>
    </source>
</evidence>
<evidence type="ECO:0000313" key="3">
    <source>
        <dbReference type="Proteomes" id="UP000029567"/>
    </source>
</evidence>
<evidence type="ECO:0000256" key="1">
    <source>
        <dbReference type="ARBA" id="ARBA00006987"/>
    </source>
</evidence>
<dbReference type="Proteomes" id="UP000029567">
    <property type="component" value="Unassembled WGS sequence"/>
</dbReference>